<comment type="caution">
    <text evidence="10">Lacks conserved residue(s) required for the propagation of feature annotation.</text>
</comment>
<dbReference type="SUPFAM" id="SSF57184">
    <property type="entry name" value="Growth factor receptor domain"/>
    <property type="match status" value="7"/>
</dbReference>
<dbReference type="GO" id="GO:0071944">
    <property type="term" value="C:cell periphery"/>
    <property type="evidence" value="ECO:0007669"/>
    <property type="project" value="UniProtKB-ARBA"/>
</dbReference>
<feature type="transmembrane region" description="Helical" evidence="14">
    <location>
        <begin position="2794"/>
        <end position="2821"/>
    </location>
</feature>
<dbReference type="CDD" id="cd00054">
    <property type="entry name" value="EGF_CA"/>
    <property type="match status" value="16"/>
</dbReference>
<feature type="domain" description="EGF-like" evidence="16">
    <location>
        <begin position="2144"/>
        <end position="2185"/>
    </location>
</feature>
<dbReference type="Pfam" id="PF06119">
    <property type="entry name" value="NIDO"/>
    <property type="match status" value="1"/>
</dbReference>
<keyword evidence="7 14" id="KW-0472">Membrane</keyword>
<evidence type="ECO:0000256" key="8">
    <source>
        <dbReference type="ARBA" id="ARBA00023157"/>
    </source>
</evidence>
<feature type="disulfide bond" evidence="10">
    <location>
        <begin position="2752"/>
        <end position="2761"/>
    </location>
</feature>
<feature type="disulfide bond" evidence="10">
    <location>
        <begin position="651"/>
        <end position="660"/>
    </location>
</feature>
<evidence type="ECO:0000256" key="3">
    <source>
        <dbReference type="ARBA" id="ARBA00022692"/>
    </source>
</evidence>
<comment type="caution">
    <text evidence="21">The sequence shown here is derived from an EMBL/GenBank/DDBJ whole genome shotgun (WGS) entry which is preliminary data.</text>
</comment>
<dbReference type="FunFam" id="2.10.25.10:FF:000279">
    <property type="entry name" value="Neurogenic locus notch 1"/>
    <property type="match status" value="1"/>
</dbReference>
<evidence type="ECO:0000256" key="6">
    <source>
        <dbReference type="ARBA" id="ARBA00022989"/>
    </source>
</evidence>
<dbReference type="Gene3D" id="2.10.70.10">
    <property type="entry name" value="Complement Module, domain 1"/>
    <property type="match status" value="2"/>
</dbReference>
<feature type="domain" description="EGF-like" evidence="16">
    <location>
        <begin position="2558"/>
        <end position="2600"/>
    </location>
</feature>
<feature type="domain" description="VWFD" evidence="20">
    <location>
        <begin position="87"/>
        <end position="273"/>
    </location>
</feature>
<dbReference type="PANTHER" id="PTHR24039:SF58">
    <property type="entry name" value="EGF-LIKE DOMAIN-CONTAINING PROTEIN"/>
    <property type="match status" value="1"/>
</dbReference>
<dbReference type="InterPro" id="IPR036084">
    <property type="entry name" value="Ser_inhib-like_sf"/>
</dbReference>
<dbReference type="InterPro" id="IPR035976">
    <property type="entry name" value="Sushi/SCR/CCP_sf"/>
</dbReference>
<dbReference type="Pfam" id="PF01826">
    <property type="entry name" value="TIL"/>
    <property type="match status" value="1"/>
</dbReference>
<dbReference type="PROSITE" id="PS50068">
    <property type="entry name" value="LDLRA_2"/>
    <property type="match status" value="1"/>
</dbReference>
<feature type="domain" description="EGF-like" evidence="16">
    <location>
        <begin position="1763"/>
        <end position="1803"/>
    </location>
</feature>
<dbReference type="SUPFAM" id="SSF82671">
    <property type="entry name" value="SEA domain"/>
    <property type="match status" value="1"/>
</dbReference>
<protein>
    <submittedName>
        <fullName evidence="21">Mucin-4</fullName>
    </submittedName>
</protein>
<feature type="domain" description="Sushi" evidence="18">
    <location>
        <begin position="510"/>
        <end position="568"/>
    </location>
</feature>
<dbReference type="PROSITE" id="PS51220">
    <property type="entry name" value="NIDO"/>
    <property type="match status" value="1"/>
</dbReference>
<dbReference type="InterPro" id="IPR005533">
    <property type="entry name" value="AMOP_dom"/>
</dbReference>
<evidence type="ECO:0000259" key="16">
    <source>
        <dbReference type="PROSITE" id="PS50026"/>
    </source>
</evidence>
<feature type="domain" description="EGF-like" evidence="16">
    <location>
        <begin position="2313"/>
        <end position="2354"/>
    </location>
</feature>
<feature type="domain" description="EGF-like" evidence="16">
    <location>
        <begin position="2725"/>
        <end position="2762"/>
    </location>
</feature>
<dbReference type="Pfam" id="PF12947">
    <property type="entry name" value="EGF_3"/>
    <property type="match status" value="4"/>
</dbReference>
<dbReference type="SMART" id="SM00179">
    <property type="entry name" value="EGF_CA"/>
    <property type="match status" value="19"/>
</dbReference>
<feature type="domain" description="AMOP" evidence="17">
    <location>
        <begin position="952"/>
        <end position="1133"/>
    </location>
</feature>
<evidence type="ECO:0000256" key="2">
    <source>
        <dbReference type="ARBA" id="ARBA00022536"/>
    </source>
</evidence>
<dbReference type="InterPro" id="IPR036055">
    <property type="entry name" value="LDL_receptor-like_sf"/>
</dbReference>
<dbReference type="Proteomes" id="UP001152320">
    <property type="component" value="Chromosome 7"/>
</dbReference>
<evidence type="ECO:0000256" key="12">
    <source>
        <dbReference type="PROSITE-ProRule" id="PRU00302"/>
    </source>
</evidence>
<dbReference type="GO" id="GO:0005509">
    <property type="term" value="F:calcium ion binding"/>
    <property type="evidence" value="ECO:0007669"/>
    <property type="project" value="InterPro"/>
</dbReference>
<dbReference type="InterPro" id="IPR009030">
    <property type="entry name" value="Growth_fac_rcpt_cys_sf"/>
</dbReference>
<dbReference type="InterPro" id="IPR000082">
    <property type="entry name" value="SEA_dom"/>
</dbReference>
<dbReference type="CDD" id="cd00033">
    <property type="entry name" value="CCP"/>
    <property type="match status" value="1"/>
</dbReference>
<dbReference type="SUPFAM" id="SSF57535">
    <property type="entry name" value="Complement control module/SCR domain"/>
    <property type="match status" value="1"/>
</dbReference>
<feature type="domain" description="EGF-like" evidence="16">
    <location>
        <begin position="1722"/>
        <end position="1762"/>
    </location>
</feature>
<dbReference type="InterPro" id="IPR000436">
    <property type="entry name" value="Sushi_SCR_CCP_dom"/>
</dbReference>
<dbReference type="SMART" id="SM00032">
    <property type="entry name" value="CCP"/>
    <property type="match status" value="2"/>
</dbReference>
<evidence type="ECO:0000256" key="1">
    <source>
        <dbReference type="ARBA" id="ARBA00004370"/>
    </source>
</evidence>
<evidence type="ECO:0000259" key="15">
    <source>
        <dbReference type="PROSITE" id="PS50024"/>
    </source>
</evidence>
<keyword evidence="3 14" id="KW-0812">Transmembrane</keyword>
<dbReference type="InterPro" id="IPR024731">
    <property type="entry name" value="NELL2-like_EGF"/>
</dbReference>
<feature type="compositionally biased region" description="Polar residues" evidence="13">
    <location>
        <begin position="1428"/>
        <end position="1438"/>
    </location>
</feature>
<evidence type="ECO:0000256" key="11">
    <source>
        <dbReference type="PROSITE-ProRule" id="PRU00124"/>
    </source>
</evidence>
<dbReference type="GO" id="GO:0016020">
    <property type="term" value="C:membrane"/>
    <property type="evidence" value="ECO:0007669"/>
    <property type="project" value="UniProtKB-SubCell"/>
</dbReference>
<dbReference type="PROSITE" id="PS50923">
    <property type="entry name" value="SUSHI"/>
    <property type="match status" value="1"/>
</dbReference>
<dbReference type="SMART" id="SM00216">
    <property type="entry name" value="VWD"/>
    <property type="match status" value="1"/>
</dbReference>
<feature type="domain" description="EGF-like" evidence="16">
    <location>
        <begin position="1659"/>
        <end position="1699"/>
    </location>
</feature>
<keyword evidence="5" id="KW-0677">Repeat</keyword>
<reference evidence="21" key="1">
    <citation type="submission" date="2021-10" db="EMBL/GenBank/DDBJ databases">
        <title>Tropical sea cucumber genome reveals ecological adaptation and Cuvierian tubules defense mechanism.</title>
        <authorList>
            <person name="Chen T."/>
        </authorList>
    </citation>
    <scope>NUCLEOTIDE SEQUENCE</scope>
    <source>
        <strain evidence="21">Nanhai2018</strain>
        <tissue evidence="21">Muscle</tissue>
    </source>
</reference>
<feature type="region of interest" description="Disordered" evidence="13">
    <location>
        <begin position="1419"/>
        <end position="1438"/>
    </location>
</feature>
<comment type="subcellular location">
    <subcellularLocation>
        <location evidence="1">Membrane</location>
    </subcellularLocation>
</comment>
<dbReference type="Pfam" id="PF00094">
    <property type="entry name" value="VWD"/>
    <property type="match status" value="2"/>
</dbReference>
<feature type="compositionally biased region" description="Low complexity" evidence="13">
    <location>
        <begin position="15"/>
        <end position="28"/>
    </location>
</feature>
<dbReference type="Gene3D" id="3.30.70.960">
    <property type="entry name" value="SEA domain"/>
    <property type="match status" value="1"/>
</dbReference>
<keyword evidence="8 10" id="KW-1015">Disulfide bond</keyword>
<feature type="domain" description="SEA" evidence="15">
    <location>
        <begin position="2601"/>
        <end position="2726"/>
    </location>
</feature>
<dbReference type="PROSITE" id="PS50856">
    <property type="entry name" value="AMOP"/>
    <property type="match status" value="1"/>
</dbReference>
<keyword evidence="9" id="KW-0325">Glycoprotein</keyword>
<feature type="domain" description="EGF-like" evidence="16">
    <location>
        <begin position="1845"/>
        <end position="1886"/>
    </location>
</feature>
<evidence type="ECO:0000313" key="22">
    <source>
        <dbReference type="Proteomes" id="UP001152320"/>
    </source>
</evidence>
<dbReference type="OrthoDB" id="4405280at2759"/>
<name>A0A9Q1H7A0_HOLLE</name>
<feature type="region of interest" description="Disordered" evidence="13">
    <location>
        <begin position="1"/>
        <end position="28"/>
    </location>
</feature>
<dbReference type="Pfam" id="PF07645">
    <property type="entry name" value="EGF_CA"/>
    <property type="match status" value="13"/>
</dbReference>
<keyword evidence="12" id="KW-0768">Sushi</keyword>
<dbReference type="InterPro" id="IPR003886">
    <property type="entry name" value="NIDO_dom"/>
</dbReference>
<dbReference type="PROSITE" id="PS01187">
    <property type="entry name" value="EGF_CA"/>
    <property type="match status" value="7"/>
</dbReference>
<evidence type="ECO:0000256" key="14">
    <source>
        <dbReference type="SAM" id="Phobius"/>
    </source>
</evidence>
<dbReference type="Pfam" id="PF12661">
    <property type="entry name" value="hEGF"/>
    <property type="match status" value="1"/>
</dbReference>
<dbReference type="FunFam" id="2.10.25.10:FF:000038">
    <property type="entry name" value="Fibrillin 2"/>
    <property type="match status" value="10"/>
</dbReference>
<dbReference type="PANTHER" id="PTHR24039">
    <property type="entry name" value="FIBRILLIN-RELATED"/>
    <property type="match status" value="1"/>
</dbReference>
<dbReference type="PROSITE" id="PS51233">
    <property type="entry name" value="VWFD"/>
    <property type="match status" value="2"/>
</dbReference>
<feature type="domain" description="VWFD" evidence="20">
    <location>
        <begin position="1141"/>
        <end position="1357"/>
    </location>
</feature>
<dbReference type="InterPro" id="IPR002172">
    <property type="entry name" value="LDrepeatLR_classA_rpt"/>
</dbReference>
<feature type="disulfide bond" evidence="11">
    <location>
        <begin position="431"/>
        <end position="449"/>
    </location>
</feature>
<dbReference type="CDD" id="cd19941">
    <property type="entry name" value="TIL"/>
    <property type="match status" value="1"/>
</dbReference>
<evidence type="ECO:0000256" key="7">
    <source>
        <dbReference type="ARBA" id="ARBA00023136"/>
    </source>
</evidence>
<proteinExistence type="predicted"/>
<keyword evidence="2 10" id="KW-0245">EGF-like domain</keyword>
<dbReference type="SUPFAM" id="SSF57196">
    <property type="entry name" value="EGF/Laminin"/>
    <property type="match status" value="3"/>
</dbReference>
<dbReference type="Pfam" id="PF00008">
    <property type="entry name" value="EGF"/>
    <property type="match status" value="1"/>
</dbReference>
<evidence type="ECO:0000313" key="21">
    <source>
        <dbReference type="EMBL" id="KAJ8038277.1"/>
    </source>
</evidence>
<dbReference type="InterPro" id="IPR018097">
    <property type="entry name" value="EGF_Ca-bd_CS"/>
</dbReference>
<evidence type="ECO:0000256" key="9">
    <source>
        <dbReference type="ARBA" id="ARBA00023180"/>
    </source>
</evidence>
<feature type="disulfide bond" evidence="10">
    <location>
        <begin position="2364"/>
        <end position="2381"/>
    </location>
</feature>
<feature type="domain" description="EGF-like" evidence="16">
    <location>
        <begin position="2514"/>
        <end position="2557"/>
    </location>
</feature>
<dbReference type="SUPFAM" id="SSF57567">
    <property type="entry name" value="Serine protease inhibitors"/>
    <property type="match status" value="1"/>
</dbReference>
<dbReference type="SMART" id="SM00181">
    <property type="entry name" value="EGF"/>
    <property type="match status" value="25"/>
</dbReference>
<accession>A0A9Q1H7A0</accession>
<feature type="region of interest" description="Disordered" evidence="13">
    <location>
        <begin position="2933"/>
        <end position="2999"/>
    </location>
</feature>
<dbReference type="InterPro" id="IPR001881">
    <property type="entry name" value="EGF-like_Ca-bd_dom"/>
</dbReference>
<feature type="domain" description="EGF-like" evidence="16">
    <location>
        <begin position="626"/>
        <end position="661"/>
    </location>
</feature>
<dbReference type="SUPFAM" id="SSF57424">
    <property type="entry name" value="LDL receptor-like module"/>
    <property type="match status" value="1"/>
</dbReference>
<dbReference type="PROSITE" id="PS00022">
    <property type="entry name" value="EGF_1"/>
    <property type="match status" value="2"/>
</dbReference>
<evidence type="ECO:0000259" key="17">
    <source>
        <dbReference type="PROSITE" id="PS50856"/>
    </source>
</evidence>
<evidence type="ECO:0000256" key="4">
    <source>
        <dbReference type="ARBA" id="ARBA00022729"/>
    </source>
</evidence>
<gene>
    <name evidence="21" type="ORF">HOLleu_15655</name>
</gene>
<dbReference type="InterPro" id="IPR036364">
    <property type="entry name" value="SEA_dom_sf"/>
</dbReference>
<feature type="compositionally biased region" description="Polar residues" evidence="13">
    <location>
        <begin position="1"/>
        <end position="13"/>
    </location>
</feature>
<feature type="domain" description="EGF-like" evidence="16">
    <location>
        <begin position="2022"/>
        <end position="2063"/>
    </location>
</feature>
<feature type="compositionally biased region" description="Basic and acidic residues" evidence="13">
    <location>
        <begin position="2962"/>
        <end position="2975"/>
    </location>
</feature>
<dbReference type="Gene3D" id="2.10.25.10">
    <property type="entry name" value="Laminin"/>
    <property type="match status" value="24"/>
</dbReference>
<dbReference type="EMBL" id="JAIZAY010000007">
    <property type="protein sequence ID" value="KAJ8038277.1"/>
    <property type="molecule type" value="Genomic_DNA"/>
</dbReference>
<feature type="domain" description="EGF-like" evidence="16">
    <location>
        <begin position="1804"/>
        <end position="1844"/>
    </location>
</feature>
<dbReference type="PROSITE" id="PS01186">
    <property type="entry name" value="EGF_2"/>
    <property type="match status" value="16"/>
</dbReference>
<feature type="disulfide bond" evidence="10">
    <location>
        <begin position="2525"/>
        <end position="2542"/>
    </location>
</feature>
<organism evidence="21 22">
    <name type="scientific">Holothuria leucospilota</name>
    <name type="common">Black long sea cucumber</name>
    <name type="synonym">Mertensiothuria leucospilota</name>
    <dbReference type="NCBI Taxonomy" id="206669"/>
    <lineage>
        <taxon>Eukaryota</taxon>
        <taxon>Metazoa</taxon>
        <taxon>Echinodermata</taxon>
        <taxon>Eleutherozoa</taxon>
        <taxon>Echinozoa</taxon>
        <taxon>Holothuroidea</taxon>
        <taxon>Aspidochirotacea</taxon>
        <taxon>Aspidochirotida</taxon>
        <taxon>Holothuriidae</taxon>
        <taxon>Holothuria</taxon>
    </lineage>
</organism>
<feature type="domain" description="EGF-like" evidence="16">
    <location>
        <begin position="381"/>
        <end position="418"/>
    </location>
</feature>
<dbReference type="SMART" id="SM00200">
    <property type="entry name" value="SEA"/>
    <property type="match status" value="1"/>
</dbReference>
<evidence type="ECO:0000256" key="13">
    <source>
        <dbReference type="SAM" id="MobiDB-lite"/>
    </source>
</evidence>
<keyword evidence="22" id="KW-1185">Reference proteome</keyword>
<evidence type="ECO:0000259" key="20">
    <source>
        <dbReference type="PROSITE" id="PS51233"/>
    </source>
</evidence>
<dbReference type="CDD" id="cd00112">
    <property type="entry name" value="LDLa"/>
    <property type="match status" value="1"/>
</dbReference>
<evidence type="ECO:0000256" key="5">
    <source>
        <dbReference type="ARBA" id="ARBA00022737"/>
    </source>
</evidence>
<feature type="disulfide bond" evidence="10">
    <location>
        <begin position="630"/>
        <end position="640"/>
    </location>
</feature>
<keyword evidence="6 14" id="KW-1133">Transmembrane helix</keyword>
<evidence type="ECO:0000259" key="19">
    <source>
        <dbReference type="PROSITE" id="PS51220"/>
    </source>
</evidence>
<dbReference type="InterPro" id="IPR049883">
    <property type="entry name" value="NOTCH1_EGF-like"/>
</dbReference>
<feature type="domain" description="EGF-like" evidence="16">
    <location>
        <begin position="2186"/>
        <end position="2226"/>
    </location>
</feature>
<dbReference type="SMART" id="SM00539">
    <property type="entry name" value="NIDO"/>
    <property type="match status" value="1"/>
</dbReference>
<dbReference type="PROSITE" id="PS50024">
    <property type="entry name" value="SEA"/>
    <property type="match status" value="1"/>
</dbReference>
<feature type="domain" description="NIDO" evidence="19">
    <location>
        <begin position="796"/>
        <end position="949"/>
    </location>
</feature>
<dbReference type="InterPro" id="IPR002919">
    <property type="entry name" value="TIL_dom"/>
</dbReference>
<keyword evidence="4" id="KW-0732">Signal</keyword>
<sequence>MVPGTTEVTTEPKSTAADTTQTTQPNTELTTDLSTTASDTTSQQTTQSTTQAVTTRPTTFVASTQETTESTTFFETTMSSPFLYTYSECVSCGLLNEHTFDGRLYDVATLETSSSYQLIAGDTIPFSAEVLSSLEEDSSDSQLSISVSSSSSVAVYLDRGETIINDILIYLPVQVEINDGSSLYVLTSGSQTIMFTDKRETLYYDQNGGWIAAVLPKNGASSYFNSSTVGLCGTFNDNELDEFTTPSGEIQSKQEFLNSWATSPLTRAPRQCSDVTTEFPQCDVISDSAEIQCPDNFEYRTCGPYCPPSCQEKLGMKPPLICGTDICSEGCFCKDGYVLNGDECTPDEECGCLFQGLYFKKNETIIPNSNCDVRCTCHGNNNYTCESIQCAENTATCTPARRTYECVCNPGYDGDGFTCISPCANGDPFICSDGSCIYATRRCDRTSDCPQGEDESKELCCDELNRNEYCPKSGYEVCQNGVYIPEAQFCDGWQGDCPENYDESEEICASRCTFEPSSEELLIDPVRATYKDGSNISFSCQMGYTLVGETYLVCYNQSWSGEEPICYEDCKKPNPPNKGAWNDTSDDFQHGEALSAVCKPGYEPVPDTAVTCYDGKVEKKKIKCKDIDECSSNPCQNGECVNKKDAFRCICDPGYEGTLCDEDINECLLPSNNDCDIDAICQNIPRGYSCECKPGFSGDGRSCTEDIFFPYGLSQGDDRLTRTAEMVDRKGNLYQDLVSPTIKPRTGFPMGDEFYYSLYIVDNGLIVFTKENERKFFYSYTYDRFTGSEDILCVAPFWSDAIINRNVGEVYYQEYQKSMSGTPPPTLAMLDDISGRINNESSLINKVFTATWALVVTWENVQALGTVTSNTFQAAIATDGTYSFALFNFQEGLMNWNYNALPYQNVIIGYNTGINYRNEHLTMKNEFRPDSETGNTGLQGRWIYRLEDNNDNVVNSKQLCLDWYEDEPDPSPWVDRFDPCPCSYFQAFRDRRLIWSYRAYSVKYYGIPIKWRGKLDQEFTDYLQNAVHTELCMQPTLPFPSWWLFDPNPKYWWWSWGNYKGNMCCYRWWDYSLIEGYYREVESSVAERYMFNLDYGQAPNNYYAWFDNDLMPRHHCCAKSNDEAFCDLYLEKRPEVPDCRGYRPPRWNPHFTTLDGYQYTFNGLGEYIMSRFVSPSDSTEEIFNLQGRTAKLLNSDGELTNATFFTAFAAQFVNSSKVEMVLSDDKENIEVYLNDVKFNTSLLSNASSYKDGGENGTFQLFKENMTSSQITGYWSSGFSISVELVSGMLEVVLSAPEDFSIGISAGLLGVWNGNQSDDLLRADGTHQPKADTEGNYTEREIFEFGETWRIPETGGSLFQYRDGTTWSDYNDVNFVPYLLDELISQTEVEDPEFYSNVTDTCGSSRVCTYDALASKNVDVGEGTKNSEENLASGSQSLENFPPNITGPSVIECVVGVEVVYQVYAIDPEGDEVVYRLEEPVPDGAKIDQNGRVTWTPTNVNENNPPALVIQARDAMNASSVLQPTIKLCACKNGTCNFQIYLFDANVVEDKFAVVACDCFDGYDGDFCEDMYDACQNTPCFVDVPCFDQLPPSENFTCGICPSGLIGDGVKCYDEDECSRPEEEGGSPCNHDCVNTFGSFRCECFEGGYELQANERICLDIDECEESIDNCDDNALCENTLSSFSCLCIAGYEGDGENCTNAEGSYTCTCDLGWQGNGTTCENINECDDFNNCHERASCEDTPGSYICLCEDGFLQDTMFSCKDIDECQLGDNDCDESADCFNTQGSFICRCKDGYSGDGRNCTDINECSIPDLPCSPNAVCTNSEGGYMCVCQDGFVGDGISCVDFDECTTGNDDCDSTFAYCTNTEGSFDCVCSRGYEGDGYNCTDINECILGLSDCSQLCNNTTPEENSAGYVCSCFEGFNLTESGVCTAAEHCSSLNCVNGECYSFQGTEYCQCYHGYEKENDTACQDIDECTSIDFPHQCNYRETGERATCTNTEGDYLCDCRSGFQLNPSDNRTCIDINECLDSIDNCPTSSTYCFNLIGSFECKCLPGFERIGEQCSDINECNGTNECSSYAVCINSMGSYSCLCEAGFTGNGRICAEMERVESMVDEASIEYKEKVSFYCVLLLAGFEALTYLILIDINECTMNETICTTNSECSNTFGSYDCKCLDGYSGDGRVSCSDENECDEDPSPCSLFATCDNTDGSFTCRCFSGFDGDGRECTDINECMMGTANCSQDSSCINLNGSYSCICNEGFTGNGFVCNDVNECEEDHDCSVLATCDNTRGSFTCTCKDGYQTIPGAETGRVCEDVDECSLQTDSCDEESQNCINLDPFFTCNCRDGYQGDADLCTDIDECLDRPCKQFSNTRCVNSKGSYTCICNTGYQNISGSCLETIYQNLYGNMTVIKGVLVGGQWFESDNLEAYRSGVLNDMDTLFKDAKLTNYTGISVTDQLYMIDAVFYTFSMEFLPGTTVANVPIVETLRSNLIGPDKDVLPPDSVVDPLSFSVGLSVRNPCSDQTDNCVPNSVCEFAENDPFFTCTCQDGWSGNGLIECQDIDECQVDPNLCGQNEVCVNEPGSWTCECDIENGFLEMNNTCTELRTFEGLLNILKVNGQSVEYEEELSDTGSVEYILLENRVCTLIAVTLEETDFGQDLVDCTVKEFQPGENILSIVYLSFGIESTVTSTELETQFEDVVSLNNYVMDNSINNITLRENGTSFNSLSHIECEEITCNLNGNCTVVDKNTISCECKNGFSGDFCEEFVTTLTTPLSSSPLLTTLQTLTPTPATGTDLLLVIIVSTVGVFILLLLLICLCCWLAAAGKRRRRRRKHSFTSDSSDRSGSIQFAQSAFAALSGPSLTGRRSLRSLSGSSDFPISHFGHTSRGFFDDENQSITSSETSFDREEKLKQMEGFLGRIGDVEKELETLEVDLAGPSGYSTRKPFVADGSEADRRKRRRKPINKPESKKKGGMKTEGDDDEERTVRLPRAKINFSNLTRR</sequence>
<feature type="domain" description="EGF-like" evidence="16">
    <location>
        <begin position="663"/>
        <end position="704"/>
    </location>
</feature>
<evidence type="ECO:0000256" key="10">
    <source>
        <dbReference type="PROSITE-ProRule" id="PRU00076"/>
    </source>
</evidence>
<dbReference type="InterPro" id="IPR013032">
    <property type="entry name" value="EGF-like_CS"/>
</dbReference>
<dbReference type="PROSITE" id="PS50026">
    <property type="entry name" value="EGF_3"/>
    <property type="match status" value="19"/>
</dbReference>
<evidence type="ECO:0000259" key="18">
    <source>
        <dbReference type="PROSITE" id="PS50923"/>
    </source>
</evidence>
<dbReference type="InterPro" id="IPR001846">
    <property type="entry name" value="VWF_type-D"/>
</dbReference>
<dbReference type="PROSITE" id="PS00010">
    <property type="entry name" value="ASX_HYDROXYL"/>
    <property type="match status" value="16"/>
</dbReference>
<feature type="domain" description="EGF-like" evidence="16">
    <location>
        <begin position="2227"/>
        <end position="2267"/>
    </location>
</feature>
<feature type="domain" description="EGF-like" evidence="16">
    <location>
        <begin position="2355"/>
        <end position="2395"/>
    </location>
</feature>
<dbReference type="SMART" id="SM00192">
    <property type="entry name" value="LDLa"/>
    <property type="match status" value="2"/>
</dbReference>
<dbReference type="InterPro" id="IPR000152">
    <property type="entry name" value="EGF-type_Asp/Asn_hydroxyl_site"/>
</dbReference>
<feature type="domain" description="EGF-like" evidence="16">
    <location>
        <begin position="2268"/>
        <end position="2306"/>
    </location>
</feature>
<feature type="domain" description="EGF-like" evidence="16">
    <location>
        <begin position="2064"/>
        <end position="2103"/>
    </location>
</feature>
<dbReference type="GO" id="GO:0007160">
    <property type="term" value="P:cell-matrix adhesion"/>
    <property type="evidence" value="ECO:0007669"/>
    <property type="project" value="InterPro"/>
</dbReference>
<dbReference type="InterPro" id="IPR000742">
    <property type="entry name" value="EGF"/>
</dbReference>